<evidence type="ECO:0000313" key="5">
    <source>
        <dbReference type="EMBL" id="PCI95718.1"/>
    </source>
</evidence>
<name>A0A2A4YLL8_UNCAE</name>
<evidence type="ECO:0000256" key="2">
    <source>
        <dbReference type="ARBA" id="ARBA00022946"/>
    </source>
</evidence>
<dbReference type="AlphaFoldDB" id="A0A2A4YLL8"/>
<dbReference type="SUPFAM" id="SSF75620">
    <property type="entry name" value="Release factor"/>
    <property type="match status" value="1"/>
</dbReference>
<feature type="region of interest" description="Disordered" evidence="3">
    <location>
        <begin position="89"/>
        <end position="136"/>
    </location>
</feature>
<feature type="compositionally biased region" description="Basic residues" evidence="3">
    <location>
        <begin position="100"/>
        <end position="111"/>
    </location>
</feature>
<evidence type="ECO:0000256" key="3">
    <source>
        <dbReference type="SAM" id="MobiDB-lite"/>
    </source>
</evidence>
<dbReference type="Gene3D" id="3.30.160.20">
    <property type="match status" value="1"/>
</dbReference>
<reference evidence="6" key="1">
    <citation type="submission" date="2017-08" db="EMBL/GenBank/DDBJ databases">
        <title>A dynamic microbial community with high functional redundancy inhabits the cold, oxic subseafloor aquifer.</title>
        <authorList>
            <person name="Tully B.J."/>
            <person name="Wheat C.G."/>
            <person name="Glazer B.T."/>
            <person name="Huber J.A."/>
        </authorList>
    </citation>
    <scope>NUCLEOTIDE SEQUENCE [LARGE SCALE GENOMIC DNA]</scope>
</reference>
<dbReference type="PANTHER" id="PTHR46203:SF1">
    <property type="entry name" value="MITOCHONDRIAL TRANSLATION RELEASE FACTOR IN RESCUE"/>
    <property type="match status" value="1"/>
</dbReference>
<evidence type="ECO:0000256" key="1">
    <source>
        <dbReference type="ARBA" id="ARBA00010835"/>
    </source>
</evidence>
<dbReference type="Pfam" id="PF00472">
    <property type="entry name" value="RF-1"/>
    <property type="match status" value="1"/>
</dbReference>
<organism evidence="5 6">
    <name type="scientific">Aerophobetes bacterium</name>
    <dbReference type="NCBI Taxonomy" id="2030807"/>
    <lineage>
        <taxon>Bacteria</taxon>
        <taxon>Candidatus Aerophobota</taxon>
    </lineage>
</organism>
<dbReference type="InterPro" id="IPR052405">
    <property type="entry name" value="Mito_Transl_Release_Factor"/>
</dbReference>
<comment type="similarity">
    <text evidence="1">Belongs to the prokaryotic/mitochondrial release factor family.</text>
</comment>
<gene>
    <name evidence="5" type="ORF">COB11_01325</name>
</gene>
<dbReference type="GO" id="GO:0003747">
    <property type="term" value="F:translation release factor activity"/>
    <property type="evidence" value="ECO:0007669"/>
    <property type="project" value="InterPro"/>
</dbReference>
<dbReference type="EMBL" id="NVUU01000010">
    <property type="protein sequence ID" value="PCI95718.1"/>
    <property type="molecule type" value="Genomic_DNA"/>
</dbReference>
<proteinExistence type="inferred from homology"/>
<protein>
    <submittedName>
        <fullName evidence="5">Peptide chain release factor-like protein</fullName>
    </submittedName>
</protein>
<dbReference type="PANTHER" id="PTHR46203">
    <property type="entry name" value="PROBABLE PEPTIDE CHAIN RELEASE FACTOR C12ORF65"/>
    <property type="match status" value="1"/>
</dbReference>
<sequence length="136" mass="16079">MPISLEKQNLLKKRMKDLKIVPDDLIEKFILGSGKGGQKVNKTNSCVYLKHVPTGIEIKCQKDRSREMNRYFARRDLCERIEERVSNVKSKKKMAIEKIRRQKRKRSKRAKDKMLDEKKKHATTKNLRKPIKSNDN</sequence>
<comment type="caution">
    <text evidence="5">The sequence shown here is derived from an EMBL/GenBank/DDBJ whole genome shotgun (WGS) entry which is preliminary data.</text>
</comment>
<dbReference type="InterPro" id="IPR045853">
    <property type="entry name" value="Pep_chain_release_fac_I_sf"/>
</dbReference>
<accession>A0A2A4YLL8</accession>
<dbReference type="InterPro" id="IPR000352">
    <property type="entry name" value="Pep_chain_release_fac_I"/>
</dbReference>
<feature type="domain" description="Prokaryotic-type class I peptide chain release factors" evidence="4">
    <location>
        <begin position="17"/>
        <end position="127"/>
    </location>
</feature>
<dbReference type="Proteomes" id="UP000217838">
    <property type="component" value="Unassembled WGS sequence"/>
</dbReference>
<keyword evidence="2" id="KW-0809">Transit peptide</keyword>
<feature type="compositionally biased region" description="Basic residues" evidence="3">
    <location>
        <begin position="120"/>
        <end position="136"/>
    </location>
</feature>
<evidence type="ECO:0000313" key="6">
    <source>
        <dbReference type="Proteomes" id="UP000217838"/>
    </source>
</evidence>
<evidence type="ECO:0000259" key="4">
    <source>
        <dbReference type="Pfam" id="PF00472"/>
    </source>
</evidence>